<feature type="domain" description="USP" evidence="15">
    <location>
        <begin position="177"/>
        <end position="480"/>
    </location>
</feature>
<evidence type="ECO:0000256" key="13">
    <source>
        <dbReference type="ARBA" id="ARBA00043009"/>
    </source>
</evidence>
<accession>A0A8D8F544</accession>
<evidence type="ECO:0000259" key="15">
    <source>
        <dbReference type="PROSITE" id="PS50235"/>
    </source>
</evidence>
<keyword evidence="5" id="KW-0645">Protease</keyword>
<comment type="catalytic activity">
    <reaction evidence="1">
        <text>Thiol-dependent hydrolysis of ester, thioester, amide, peptide and isopeptide bonds formed by the C-terminal Gly of ubiquitin (a 76-residue protein attached to proteins as an intracellular targeting signal).</text>
        <dbReference type="EC" id="3.4.19.12"/>
    </reaction>
</comment>
<dbReference type="InterPro" id="IPR050164">
    <property type="entry name" value="Peptidase_C19"/>
</dbReference>
<feature type="region of interest" description="Disordered" evidence="14">
    <location>
        <begin position="502"/>
        <end position="644"/>
    </location>
</feature>
<dbReference type="EC" id="3.4.19.12" evidence="4"/>
<feature type="compositionally biased region" description="Low complexity" evidence="14">
    <location>
        <begin position="1044"/>
        <end position="1064"/>
    </location>
</feature>
<keyword evidence="7 16" id="KW-0378">Hydrolase</keyword>
<evidence type="ECO:0000256" key="12">
    <source>
        <dbReference type="ARBA" id="ARBA00042420"/>
    </source>
</evidence>
<evidence type="ECO:0000256" key="10">
    <source>
        <dbReference type="ARBA" id="ARBA00041300"/>
    </source>
</evidence>
<feature type="compositionally biased region" description="Low complexity" evidence="14">
    <location>
        <begin position="824"/>
        <end position="837"/>
    </location>
</feature>
<comment type="subcellular location">
    <subcellularLocation>
        <location evidence="2">Nucleus</location>
        <location evidence="2">Nucleolus</location>
    </subcellularLocation>
</comment>
<evidence type="ECO:0000256" key="3">
    <source>
        <dbReference type="ARBA" id="ARBA00009085"/>
    </source>
</evidence>
<dbReference type="GO" id="GO:0004843">
    <property type="term" value="F:cysteine-type deubiquitinase activity"/>
    <property type="evidence" value="ECO:0007669"/>
    <property type="project" value="UniProtKB-EC"/>
</dbReference>
<evidence type="ECO:0000256" key="14">
    <source>
        <dbReference type="SAM" id="MobiDB-lite"/>
    </source>
</evidence>
<reference evidence="16" key="1">
    <citation type="submission" date="2021-05" db="EMBL/GenBank/DDBJ databases">
        <authorList>
            <person name="Alioto T."/>
            <person name="Alioto T."/>
            <person name="Gomez Garrido J."/>
        </authorList>
    </citation>
    <scope>NUCLEOTIDE SEQUENCE</scope>
</reference>
<keyword evidence="8" id="KW-0788">Thiol protease</keyword>
<feature type="region of interest" description="Disordered" evidence="14">
    <location>
        <begin position="657"/>
        <end position="888"/>
    </location>
</feature>
<feature type="compositionally biased region" description="Low complexity" evidence="14">
    <location>
        <begin position="657"/>
        <end position="691"/>
    </location>
</feature>
<feature type="compositionally biased region" description="Polar residues" evidence="14">
    <location>
        <begin position="838"/>
        <end position="866"/>
    </location>
</feature>
<dbReference type="PANTHER" id="PTHR24006:SF758">
    <property type="entry name" value="UBIQUITIN CARBOXYL-TERMINAL HYDROLASE 36"/>
    <property type="match status" value="1"/>
</dbReference>
<feature type="compositionally biased region" description="Low complexity" evidence="14">
    <location>
        <begin position="599"/>
        <end position="635"/>
    </location>
</feature>
<dbReference type="GO" id="GO:0006508">
    <property type="term" value="P:proteolysis"/>
    <property type="evidence" value="ECO:0007669"/>
    <property type="project" value="UniProtKB-KW"/>
</dbReference>
<dbReference type="GO" id="GO:0005730">
    <property type="term" value="C:nucleolus"/>
    <property type="evidence" value="ECO:0007669"/>
    <property type="project" value="UniProtKB-SubCell"/>
</dbReference>
<feature type="region of interest" description="Disordered" evidence="14">
    <location>
        <begin position="18"/>
        <end position="46"/>
    </location>
</feature>
<feature type="compositionally biased region" description="Gly residues" evidence="14">
    <location>
        <begin position="23"/>
        <end position="35"/>
    </location>
</feature>
<dbReference type="AlphaFoldDB" id="A0A8D8F544"/>
<dbReference type="PANTHER" id="PTHR24006">
    <property type="entry name" value="UBIQUITIN CARBOXYL-TERMINAL HYDROLASE"/>
    <property type="match status" value="1"/>
</dbReference>
<dbReference type="PROSITE" id="PS50235">
    <property type="entry name" value="USP_3"/>
    <property type="match status" value="1"/>
</dbReference>
<dbReference type="Pfam" id="PF00443">
    <property type="entry name" value="UCH"/>
    <property type="match status" value="1"/>
</dbReference>
<feature type="compositionally biased region" description="Low complexity" evidence="14">
    <location>
        <begin position="1015"/>
        <end position="1029"/>
    </location>
</feature>
<dbReference type="PROSITE" id="PS00972">
    <property type="entry name" value="USP_1"/>
    <property type="match status" value="1"/>
</dbReference>
<evidence type="ECO:0000256" key="4">
    <source>
        <dbReference type="ARBA" id="ARBA00012759"/>
    </source>
</evidence>
<dbReference type="EMBL" id="HBUE01032500">
    <property type="protein sequence ID" value="CAG6457259.1"/>
    <property type="molecule type" value="Transcribed_RNA"/>
</dbReference>
<evidence type="ECO:0000256" key="11">
    <source>
        <dbReference type="ARBA" id="ARBA00042154"/>
    </source>
</evidence>
<comment type="similarity">
    <text evidence="3">Belongs to the peptidase C19 family.</text>
</comment>
<dbReference type="GO" id="GO:0042981">
    <property type="term" value="P:regulation of apoptotic process"/>
    <property type="evidence" value="ECO:0007669"/>
    <property type="project" value="TreeGrafter"/>
</dbReference>
<keyword evidence="6" id="KW-0833">Ubl conjugation pathway</keyword>
<feature type="region of interest" description="Disordered" evidence="14">
    <location>
        <begin position="945"/>
        <end position="1097"/>
    </location>
</feature>
<evidence type="ECO:0000256" key="7">
    <source>
        <dbReference type="ARBA" id="ARBA00022801"/>
    </source>
</evidence>
<organism evidence="16">
    <name type="scientific">Culex pipiens</name>
    <name type="common">House mosquito</name>
    <dbReference type="NCBI Taxonomy" id="7175"/>
    <lineage>
        <taxon>Eukaryota</taxon>
        <taxon>Metazoa</taxon>
        <taxon>Ecdysozoa</taxon>
        <taxon>Arthropoda</taxon>
        <taxon>Hexapoda</taxon>
        <taxon>Insecta</taxon>
        <taxon>Pterygota</taxon>
        <taxon>Neoptera</taxon>
        <taxon>Endopterygota</taxon>
        <taxon>Diptera</taxon>
        <taxon>Nematocera</taxon>
        <taxon>Culicoidea</taxon>
        <taxon>Culicidae</taxon>
        <taxon>Culicinae</taxon>
        <taxon>Culicini</taxon>
        <taxon>Culex</taxon>
        <taxon>Culex</taxon>
    </lineage>
</organism>
<dbReference type="InterPro" id="IPR018200">
    <property type="entry name" value="USP_CS"/>
</dbReference>
<evidence type="ECO:0000256" key="5">
    <source>
        <dbReference type="ARBA" id="ARBA00022670"/>
    </source>
</evidence>
<feature type="compositionally biased region" description="Acidic residues" evidence="14">
    <location>
        <begin position="742"/>
        <end position="754"/>
    </location>
</feature>
<dbReference type="Gene3D" id="3.90.70.10">
    <property type="entry name" value="Cysteine proteinases"/>
    <property type="match status" value="1"/>
</dbReference>
<dbReference type="GO" id="GO:0016579">
    <property type="term" value="P:protein deubiquitination"/>
    <property type="evidence" value="ECO:0007669"/>
    <property type="project" value="InterPro"/>
</dbReference>
<evidence type="ECO:0000313" key="16">
    <source>
        <dbReference type="EMBL" id="CAG6457259.1"/>
    </source>
</evidence>
<dbReference type="InterPro" id="IPR038765">
    <property type="entry name" value="Papain-like_cys_pep_sf"/>
</dbReference>
<evidence type="ECO:0000256" key="1">
    <source>
        <dbReference type="ARBA" id="ARBA00000707"/>
    </source>
</evidence>
<evidence type="ECO:0000256" key="8">
    <source>
        <dbReference type="ARBA" id="ARBA00022807"/>
    </source>
</evidence>
<dbReference type="GO" id="GO:0005829">
    <property type="term" value="C:cytosol"/>
    <property type="evidence" value="ECO:0007669"/>
    <property type="project" value="TreeGrafter"/>
</dbReference>
<dbReference type="SUPFAM" id="SSF54001">
    <property type="entry name" value="Cysteine proteinases"/>
    <property type="match status" value="1"/>
</dbReference>
<evidence type="ECO:0000256" key="6">
    <source>
        <dbReference type="ARBA" id="ARBA00022786"/>
    </source>
</evidence>
<evidence type="ECO:0000256" key="9">
    <source>
        <dbReference type="ARBA" id="ARBA00039432"/>
    </source>
</evidence>
<feature type="compositionally biased region" description="Low complexity" evidence="14">
    <location>
        <begin position="502"/>
        <end position="530"/>
    </location>
</feature>
<dbReference type="InterPro" id="IPR028889">
    <property type="entry name" value="USP"/>
</dbReference>
<sequence length="1097" mass="117997">MPVQMVCDSTSLVSAALRDSLPTGGGPSSSSGGGNNSVTTSGFLEPDEDIDRIESTLAVAIKRNQLRPIRYEEVPGFGQELDSLKSKYTVLKTTSSSAGTTVNGINGSSGGGSSLMNGGSMAKPTSTSDSNGIGATQQNGQQSAGKDQLPVPKRVLYARDNVQIGWKATGRKWQTGAGMTNVGNTCYLNSTLQALFHVPAIANWLISDVAHRERCDDSNGQGGCIICAMAKTLLASQSQNQGAIKPYLVYSKLRLVCKHLVLGRQEDAHEFLRYLVEAMEKSYLARFKNSKEFDQLTKETTPLNQILGGYLRSEVKCLSCQHISTTFQHFEDLLLDIRKANSIEDALDVYFARERLEENQYKCEACKKRVAATKQFSLERAPFALCIQLKRFSMMGGKINKHVDLRNRLDLSPYCKTGKLTYRLVSMVTHLGNTQHCGHYTAIGGTESGSYYVFDDSSVRPIAMQNVTSTNAYIIFYELESVQNGIKSTASSTATSASYAASASTTGSSSSGKQLLGSNSGAPAGSTAASPLRVLGPSGQSGHNPLLPSKLENRPGFIGPVLPGQPQHQTPQEKAKKLANGLSNHHIHFNDADDDFGEPTSRLSPVSSTTSSLSSPSPNKQSRPTTLPSPKKLTPASPASVKNRFGMTITTNGVSSTAAASSTSNGTSQKPSTSSASSSLTASTSAPTLPSIPKLCNSPAAAKNCESSSGTSSSVGLNGNIKSASTTALSNGHKAVRLVPYDDGDDDDDDEEEEQQQRRIGSNGHNRVQQHDSDEDEERLHPSAGNPKPVAPDEEEDSSCSPKSPPVIKSKTGLWKVSDNRPGSSSSSSANSSKNASPATSGNSSPANYQNHNGSASASSTVTNGRNGPLASGYQTNGNGRQQQPYQQQSYQGNAFNFNGYNRNGNANQSDVVNQLQKFSHRGYGAPVRSWNGQQTHMDRELALERREDRKRQMEDDRETEMDRGRTKKVKTNFYQGNSNGGGGGGYQQQQRDGGNPFQSYQNNQMNGGGGGMNNNGNGNNRKWNNNGYNGNGGQRQQKFCDSNRNGGNYYQNGNNYHRNQNGFRNGGRGRNGFFNKSYNHHQRDNVGTSNGYHNNR</sequence>
<dbReference type="FunFam" id="3.90.70.10:FF:000119">
    <property type="entry name" value="Ubiquitin specific peptidase 36"/>
    <property type="match status" value="1"/>
</dbReference>
<feature type="compositionally biased region" description="Polar residues" evidence="14">
    <location>
        <begin position="758"/>
        <end position="767"/>
    </location>
</feature>
<feature type="compositionally biased region" description="Polar residues" evidence="14">
    <location>
        <begin position="123"/>
        <end position="145"/>
    </location>
</feature>
<feature type="compositionally biased region" description="Polar residues" evidence="14">
    <location>
        <begin position="715"/>
        <end position="730"/>
    </location>
</feature>
<evidence type="ECO:0000256" key="2">
    <source>
        <dbReference type="ARBA" id="ARBA00004604"/>
    </source>
</evidence>
<dbReference type="InterPro" id="IPR001394">
    <property type="entry name" value="Peptidase_C19_UCH"/>
</dbReference>
<feature type="compositionally biased region" description="Polar residues" evidence="14">
    <location>
        <begin position="1086"/>
        <end position="1097"/>
    </location>
</feature>
<name>A0A8D8F544_CULPI</name>
<feature type="compositionally biased region" description="Low complexity" evidence="14">
    <location>
        <begin position="988"/>
        <end position="1006"/>
    </location>
</feature>
<proteinExistence type="inferred from homology"/>
<feature type="compositionally biased region" description="Basic and acidic residues" evidence="14">
    <location>
        <begin position="945"/>
        <end position="965"/>
    </location>
</feature>
<protein>
    <recommendedName>
        <fullName evidence="9">Ubiquitin carboxyl-terminal hydrolase 36</fullName>
        <ecNumber evidence="4">3.4.19.12</ecNumber>
    </recommendedName>
    <alternativeName>
        <fullName evidence="12">Deubiquitinating enzyme 36</fullName>
    </alternativeName>
    <alternativeName>
        <fullName evidence="11">Protein scrawny</fullName>
    </alternativeName>
    <alternativeName>
        <fullName evidence="10">Ubiquitin thioesterase 36</fullName>
    </alternativeName>
    <alternativeName>
        <fullName evidence="13">Ubiquitin-specific-processing protease 36</fullName>
    </alternativeName>
</protein>
<dbReference type="PROSITE" id="PS00973">
    <property type="entry name" value="USP_2"/>
    <property type="match status" value="1"/>
</dbReference>
<feature type="region of interest" description="Disordered" evidence="14">
    <location>
        <begin position="97"/>
        <end position="148"/>
    </location>
</feature>